<keyword evidence="1" id="KW-0378">Hydrolase</keyword>
<dbReference type="OrthoDB" id="25131at2759"/>
<dbReference type="Pfam" id="PF00722">
    <property type="entry name" value="Glyco_hydro_16"/>
    <property type="match status" value="1"/>
</dbReference>
<keyword evidence="4" id="KW-0472">Membrane</keyword>
<dbReference type="PANTHER" id="PTHR38121">
    <property type="entry name" value="GH16 DOMAIN-CONTAINING PROTEIN"/>
    <property type="match status" value="1"/>
</dbReference>
<dbReference type="Proteomes" id="UP000242875">
    <property type="component" value="Unassembled WGS sequence"/>
</dbReference>
<organism evidence="7 8">
    <name type="scientific">Bifiguratus adelaidae</name>
    <dbReference type="NCBI Taxonomy" id="1938954"/>
    <lineage>
        <taxon>Eukaryota</taxon>
        <taxon>Fungi</taxon>
        <taxon>Fungi incertae sedis</taxon>
        <taxon>Mucoromycota</taxon>
        <taxon>Mucoromycotina</taxon>
        <taxon>Endogonomycetes</taxon>
        <taxon>Endogonales</taxon>
        <taxon>Endogonales incertae sedis</taxon>
        <taxon>Bifiguratus</taxon>
    </lineage>
</organism>
<reference evidence="7 8" key="1">
    <citation type="journal article" date="2017" name="Mycologia">
        <title>Bifiguratus adelaidae, gen. et sp. nov., a new member of Mucoromycotina in endophytic and soil-dwelling habitats.</title>
        <authorList>
            <person name="Torres-Cruz T.J."/>
            <person name="Billingsley Tobias T.L."/>
            <person name="Almatruk M."/>
            <person name="Hesse C."/>
            <person name="Kuske C.R."/>
            <person name="Desiro A."/>
            <person name="Benucci G.M."/>
            <person name="Bonito G."/>
            <person name="Stajich J.E."/>
            <person name="Dunlap C."/>
            <person name="Arnold A.E."/>
            <person name="Porras-Alfaro A."/>
        </authorList>
    </citation>
    <scope>NUCLEOTIDE SEQUENCE [LARGE SCALE GENOMIC DNA]</scope>
    <source>
        <strain evidence="7 8">AZ0501</strain>
    </source>
</reference>
<dbReference type="GO" id="GO:0005975">
    <property type="term" value="P:carbohydrate metabolic process"/>
    <property type="evidence" value="ECO:0007669"/>
    <property type="project" value="InterPro"/>
</dbReference>
<feature type="chain" id="PRO_5012808493" description="GH16 domain-containing protein" evidence="5">
    <location>
        <begin position="22"/>
        <end position="329"/>
    </location>
</feature>
<feature type="domain" description="GH16" evidence="6">
    <location>
        <begin position="52"/>
        <end position="270"/>
    </location>
</feature>
<gene>
    <name evidence="7" type="ORF">BZG36_02399</name>
</gene>
<keyword evidence="8" id="KW-1185">Reference proteome</keyword>
<dbReference type="PANTHER" id="PTHR38121:SF2">
    <property type="entry name" value="ACYLTRANSFERASE 3 DOMAIN-CONTAINING PROTEIN"/>
    <property type="match status" value="1"/>
</dbReference>
<feature type="active site" description="Nucleophile" evidence="3">
    <location>
        <position position="151"/>
    </location>
</feature>
<dbReference type="AlphaFoldDB" id="A0A261Y1B0"/>
<evidence type="ECO:0000259" key="6">
    <source>
        <dbReference type="PROSITE" id="PS51762"/>
    </source>
</evidence>
<evidence type="ECO:0000256" key="3">
    <source>
        <dbReference type="PIRSR" id="PIRSR608264-1"/>
    </source>
</evidence>
<feature type="active site" description="Proton donor" evidence="3">
    <location>
        <position position="155"/>
    </location>
</feature>
<dbReference type="PROSITE" id="PS51762">
    <property type="entry name" value="GH16_2"/>
    <property type="match status" value="1"/>
</dbReference>
<evidence type="ECO:0000313" key="7">
    <source>
        <dbReference type="EMBL" id="OZJ04407.1"/>
    </source>
</evidence>
<evidence type="ECO:0000256" key="5">
    <source>
        <dbReference type="SAM" id="SignalP"/>
    </source>
</evidence>
<keyword evidence="2" id="KW-0326">Glycosidase</keyword>
<dbReference type="InterPro" id="IPR013320">
    <property type="entry name" value="ConA-like_dom_sf"/>
</dbReference>
<keyword evidence="5" id="KW-0732">Signal</keyword>
<dbReference type="Gene3D" id="2.60.120.200">
    <property type="match status" value="1"/>
</dbReference>
<keyword evidence="4" id="KW-1133">Transmembrane helix</keyword>
<feature type="transmembrane region" description="Helical" evidence="4">
    <location>
        <begin position="308"/>
        <end position="328"/>
    </location>
</feature>
<sequence length="329" mass="36772">MVAFRTSLFGFAFGFLPSAIGQTSSSTPPTSTNCDCGFQTNDGTIWANTFAVDWASYTQDIDADSALNIAQYQIEAKYKNTYPRTFSRQNVMAVDRSLNLIVKVNSSSVTCASIATTRKDILYGSFRAFVKTTTTPGTVASFYFYNSDVAEIDIELLSRLQSPWQAYYAIHPEVHNPDGSANYATWSYSNLSFDATQDFHEYRFDWLPGLTVFYVDAVEQYRSITNVPNVPGNIILNHWTDGNPSFSGGPPLHSAVMEVTNMTFYFNTSTPQTLVCQSMKTPCEVRSGKTLTNLQPATHSAASTNLRYSFLILWFYRILAVLVLVHLFL</sequence>
<proteinExistence type="predicted"/>
<feature type="signal peptide" evidence="5">
    <location>
        <begin position="1"/>
        <end position="21"/>
    </location>
</feature>
<keyword evidence="4" id="KW-0812">Transmembrane</keyword>
<dbReference type="EMBL" id="MVBO01000042">
    <property type="protein sequence ID" value="OZJ04407.1"/>
    <property type="molecule type" value="Genomic_DNA"/>
</dbReference>
<dbReference type="GO" id="GO:0004553">
    <property type="term" value="F:hydrolase activity, hydrolyzing O-glycosyl compounds"/>
    <property type="evidence" value="ECO:0007669"/>
    <property type="project" value="InterPro"/>
</dbReference>
<dbReference type="InterPro" id="IPR008264">
    <property type="entry name" value="Beta_glucanase"/>
</dbReference>
<dbReference type="PRINTS" id="PR00737">
    <property type="entry name" value="GLHYDRLASE16"/>
</dbReference>
<accession>A0A261Y1B0</accession>
<protein>
    <recommendedName>
        <fullName evidence="6">GH16 domain-containing protein</fullName>
    </recommendedName>
</protein>
<name>A0A261Y1B0_9FUNG</name>
<evidence type="ECO:0000256" key="4">
    <source>
        <dbReference type="SAM" id="Phobius"/>
    </source>
</evidence>
<evidence type="ECO:0000313" key="8">
    <source>
        <dbReference type="Proteomes" id="UP000242875"/>
    </source>
</evidence>
<dbReference type="SUPFAM" id="SSF49899">
    <property type="entry name" value="Concanavalin A-like lectins/glucanases"/>
    <property type="match status" value="1"/>
</dbReference>
<dbReference type="CDD" id="cd00413">
    <property type="entry name" value="Glyco_hydrolase_16"/>
    <property type="match status" value="1"/>
</dbReference>
<dbReference type="InterPro" id="IPR000757">
    <property type="entry name" value="Beta-glucanase-like"/>
</dbReference>
<comment type="caution">
    <text evidence="7">The sequence shown here is derived from an EMBL/GenBank/DDBJ whole genome shotgun (WGS) entry which is preliminary data.</text>
</comment>
<evidence type="ECO:0000256" key="2">
    <source>
        <dbReference type="ARBA" id="ARBA00023295"/>
    </source>
</evidence>
<evidence type="ECO:0000256" key="1">
    <source>
        <dbReference type="ARBA" id="ARBA00022801"/>
    </source>
</evidence>